<keyword evidence="3 8" id="KW-0349">Heme</keyword>
<feature type="binding site" description="axial binding residue" evidence="8">
    <location>
        <position position="450"/>
    </location>
    <ligand>
        <name>heme</name>
        <dbReference type="ChEBI" id="CHEBI:30413"/>
    </ligand>
    <ligandPart>
        <name>Fe</name>
        <dbReference type="ChEBI" id="CHEBI:18248"/>
    </ligandPart>
</feature>
<comment type="cofactor">
    <cofactor evidence="1 8">
        <name>heme</name>
        <dbReference type="ChEBI" id="CHEBI:30413"/>
    </cofactor>
</comment>
<reference evidence="10 11" key="1">
    <citation type="submission" date="2020-11" db="EMBL/GenBank/DDBJ databases">
        <authorList>
            <person name="Wallbank WR R."/>
            <person name="Pardo Diaz C."/>
            <person name="Kozak K."/>
            <person name="Martin S."/>
            <person name="Jiggins C."/>
            <person name="Moest M."/>
            <person name="Warren A I."/>
            <person name="Generalovic N T."/>
            <person name="Byers J.R.P. K."/>
            <person name="Montejo-Kovacevich G."/>
            <person name="Yen C E."/>
        </authorList>
    </citation>
    <scope>NUCLEOTIDE SEQUENCE [LARGE SCALE GENOMIC DNA]</scope>
</reference>
<gene>
    <name evidence="10" type="ORF">HERILL_LOCUS12643</name>
</gene>
<dbReference type="InterPro" id="IPR017972">
    <property type="entry name" value="Cyt_P450_CS"/>
</dbReference>
<dbReference type="InterPro" id="IPR036396">
    <property type="entry name" value="Cyt_P450_sf"/>
</dbReference>
<dbReference type="InterPro" id="IPR001128">
    <property type="entry name" value="Cyt_P450"/>
</dbReference>
<accession>A0A7R8UZQ3</accession>
<evidence type="ECO:0000256" key="6">
    <source>
        <dbReference type="ARBA" id="ARBA00023004"/>
    </source>
</evidence>
<name>A0A7R8UZQ3_HERIL</name>
<keyword evidence="11" id="KW-1185">Reference proteome</keyword>
<dbReference type="Gene3D" id="1.10.630.10">
    <property type="entry name" value="Cytochrome P450"/>
    <property type="match status" value="1"/>
</dbReference>
<evidence type="ECO:0000256" key="4">
    <source>
        <dbReference type="ARBA" id="ARBA00022723"/>
    </source>
</evidence>
<sequence>MQVNLESSKGNGIDFSTATPLSEIPGPTAISLIVSSLPGGKFYKMELREVLRSCRKQYGDIMRFPSLFGNPSIVFTHKPEHFEIVFRTEGQWPVRPVLDTIKSFRENIRSDIFGVHAGLLHSQGKKWGDFRSIVNPVLMQPKTTKLYIPIIDQVASDFLGRIRFLRNPTTNQLPENFEDELNKWTLESIGVIALDTRLGLISNKANEKAMEFIENLKLVFELAFDLEFNISIWRIVATPKYKKLMKVLDSLADSAREYIEEAAGKLKKRKTESTKDHEESVLEKLLKIDPIIAQVMAIDMIFAGVDTTSSAFTGALYLLAKNPDKQEILRNEIRAVLPEKDSSFTIEKMTRLPYLRACIKESQRIFPTLNGNVRGAGQNIVLDGYQIPKGTFVAMLSPDLQMDDKYFPVASKFLPERWLKTDEARATCPVSAKAAHPFIYMPFGFGPRMCIGRRLAELEMEILLSKLVRNFHISWEHPDLKFKWSTINAPVSKLMFTLVDVEK</sequence>
<evidence type="ECO:0000313" key="10">
    <source>
        <dbReference type="EMBL" id="CAD7090139.1"/>
    </source>
</evidence>
<evidence type="ECO:0000256" key="1">
    <source>
        <dbReference type="ARBA" id="ARBA00001971"/>
    </source>
</evidence>
<evidence type="ECO:0000256" key="8">
    <source>
        <dbReference type="PIRSR" id="PIRSR602401-1"/>
    </source>
</evidence>
<dbReference type="PANTHER" id="PTHR24279:SF120">
    <property type="entry name" value="CYTOCHROME P450"/>
    <property type="match status" value="1"/>
</dbReference>
<dbReference type="CDD" id="cd11054">
    <property type="entry name" value="CYP24A1-like"/>
    <property type="match status" value="1"/>
</dbReference>
<dbReference type="InterPro" id="IPR002401">
    <property type="entry name" value="Cyt_P450_E_grp-I"/>
</dbReference>
<evidence type="ECO:0000256" key="3">
    <source>
        <dbReference type="ARBA" id="ARBA00022617"/>
    </source>
</evidence>
<dbReference type="PRINTS" id="PR00385">
    <property type="entry name" value="P450"/>
</dbReference>
<dbReference type="InParanoid" id="A0A7R8UZQ3"/>
<dbReference type="EMBL" id="LR899013">
    <property type="protein sequence ID" value="CAD7090139.1"/>
    <property type="molecule type" value="Genomic_DNA"/>
</dbReference>
<protein>
    <recommendedName>
        <fullName evidence="12">Cytochrome P450</fullName>
    </recommendedName>
</protein>
<keyword evidence="7 9" id="KW-0503">Monooxygenase</keyword>
<dbReference type="PROSITE" id="PS00086">
    <property type="entry name" value="CYTOCHROME_P450"/>
    <property type="match status" value="1"/>
</dbReference>
<comment type="similarity">
    <text evidence="2 9">Belongs to the cytochrome P450 family.</text>
</comment>
<dbReference type="GO" id="GO:0005506">
    <property type="term" value="F:iron ion binding"/>
    <property type="evidence" value="ECO:0007669"/>
    <property type="project" value="InterPro"/>
</dbReference>
<dbReference type="GO" id="GO:0004497">
    <property type="term" value="F:monooxygenase activity"/>
    <property type="evidence" value="ECO:0007669"/>
    <property type="project" value="UniProtKB-KW"/>
</dbReference>
<dbReference type="Pfam" id="PF00067">
    <property type="entry name" value="p450"/>
    <property type="match status" value="1"/>
</dbReference>
<proteinExistence type="inferred from homology"/>
<keyword evidence="6 8" id="KW-0408">Iron</keyword>
<dbReference type="PANTHER" id="PTHR24279">
    <property type="entry name" value="CYTOCHROME P450"/>
    <property type="match status" value="1"/>
</dbReference>
<dbReference type="SUPFAM" id="SSF48264">
    <property type="entry name" value="Cytochrome P450"/>
    <property type="match status" value="1"/>
</dbReference>
<keyword evidence="5 9" id="KW-0560">Oxidoreductase</keyword>
<keyword evidence="4 8" id="KW-0479">Metal-binding</keyword>
<evidence type="ECO:0000256" key="7">
    <source>
        <dbReference type="ARBA" id="ARBA00023033"/>
    </source>
</evidence>
<dbReference type="PRINTS" id="PR00463">
    <property type="entry name" value="EP450I"/>
</dbReference>
<dbReference type="GO" id="GO:0016705">
    <property type="term" value="F:oxidoreductase activity, acting on paired donors, with incorporation or reduction of molecular oxygen"/>
    <property type="evidence" value="ECO:0007669"/>
    <property type="project" value="InterPro"/>
</dbReference>
<dbReference type="OrthoDB" id="3945418at2759"/>
<evidence type="ECO:0000256" key="5">
    <source>
        <dbReference type="ARBA" id="ARBA00023002"/>
    </source>
</evidence>
<evidence type="ECO:0000313" key="11">
    <source>
        <dbReference type="Proteomes" id="UP000594454"/>
    </source>
</evidence>
<evidence type="ECO:0000256" key="2">
    <source>
        <dbReference type="ARBA" id="ARBA00010617"/>
    </source>
</evidence>
<dbReference type="InterPro" id="IPR050479">
    <property type="entry name" value="CYP11_CYP27_families"/>
</dbReference>
<organism evidence="10 11">
    <name type="scientific">Hermetia illucens</name>
    <name type="common">Black soldier fly</name>
    <dbReference type="NCBI Taxonomy" id="343691"/>
    <lineage>
        <taxon>Eukaryota</taxon>
        <taxon>Metazoa</taxon>
        <taxon>Ecdysozoa</taxon>
        <taxon>Arthropoda</taxon>
        <taxon>Hexapoda</taxon>
        <taxon>Insecta</taxon>
        <taxon>Pterygota</taxon>
        <taxon>Neoptera</taxon>
        <taxon>Endopterygota</taxon>
        <taxon>Diptera</taxon>
        <taxon>Brachycera</taxon>
        <taxon>Stratiomyomorpha</taxon>
        <taxon>Stratiomyidae</taxon>
        <taxon>Hermetiinae</taxon>
        <taxon>Hermetia</taxon>
    </lineage>
</organism>
<dbReference type="FunCoup" id="A0A7R8UZQ3">
    <property type="interactions" value="28"/>
</dbReference>
<dbReference type="AlphaFoldDB" id="A0A7R8UZQ3"/>
<dbReference type="FunFam" id="1.10.630.10:FF:000006">
    <property type="entry name" value="Cytochrome P450 302a1, mitochondrial"/>
    <property type="match status" value="1"/>
</dbReference>
<dbReference type="Proteomes" id="UP000594454">
    <property type="component" value="Chromosome 5"/>
</dbReference>
<evidence type="ECO:0000256" key="9">
    <source>
        <dbReference type="RuleBase" id="RU000461"/>
    </source>
</evidence>
<dbReference type="GO" id="GO:0020037">
    <property type="term" value="F:heme binding"/>
    <property type="evidence" value="ECO:0007669"/>
    <property type="project" value="InterPro"/>
</dbReference>
<evidence type="ECO:0008006" key="12">
    <source>
        <dbReference type="Google" id="ProtNLM"/>
    </source>
</evidence>